<organism evidence="1 2">
    <name type="scientific">Salix koriyanagi</name>
    <dbReference type="NCBI Taxonomy" id="2511006"/>
    <lineage>
        <taxon>Eukaryota</taxon>
        <taxon>Viridiplantae</taxon>
        <taxon>Streptophyta</taxon>
        <taxon>Embryophyta</taxon>
        <taxon>Tracheophyta</taxon>
        <taxon>Spermatophyta</taxon>
        <taxon>Magnoliopsida</taxon>
        <taxon>eudicotyledons</taxon>
        <taxon>Gunneridae</taxon>
        <taxon>Pentapetalae</taxon>
        <taxon>rosids</taxon>
        <taxon>fabids</taxon>
        <taxon>Malpighiales</taxon>
        <taxon>Salicaceae</taxon>
        <taxon>Saliceae</taxon>
        <taxon>Salix</taxon>
    </lineage>
</organism>
<dbReference type="AlphaFoldDB" id="A0A9Q0UZ05"/>
<reference evidence="1" key="2">
    <citation type="journal article" date="2023" name="Int. J. Mol. Sci.">
        <title>De Novo Assembly and Annotation of 11 Diverse Shrub Willow (Salix) Genomes Reveals Novel Gene Organization in Sex-Linked Regions.</title>
        <authorList>
            <person name="Hyden B."/>
            <person name="Feng K."/>
            <person name="Yates T.B."/>
            <person name="Jawdy S."/>
            <person name="Cereghino C."/>
            <person name="Smart L.B."/>
            <person name="Muchero W."/>
        </authorList>
    </citation>
    <scope>NUCLEOTIDE SEQUENCE</scope>
    <source>
        <tissue evidence="1">Shoot tip</tissue>
    </source>
</reference>
<dbReference type="Proteomes" id="UP001151752">
    <property type="component" value="Chromosome 4"/>
</dbReference>
<name>A0A9Q0UZ05_9ROSI</name>
<proteinExistence type="predicted"/>
<keyword evidence="2" id="KW-1185">Reference proteome</keyword>
<reference evidence="1" key="1">
    <citation type="submission" date="2022-11" db="EMBL/GenBank/DDBJ databases">
        <authorList>
            <person name="Hyden B.L."/>
            <person name="Feng K."/>
            <person name="Yates T."/>
            <person name="Jawdy S."/>
            <person name="Smart L.B."/>
            <person name="Muchero W."/>
        </authorList>
    </citation>
    <scope>NUCLEOTIDE SEQUENCE</scope>
    <source>
        <tissue evidence="1">Shoot tip</tissue>
    </source>
</reference>
<evidence type="ECO:0000313" key="2">
    <source>
        <dbReference type="Proteomes" id="UP001151752"/>
    </source>
</evidence>
<comment type="caution">
    <text evidence="1">The sequence shown here is derived from an EMBL/GenBank/DDBJ whole genome shotgun (WGS) entry which is preliminary data.</text>
</comment>
<sequence length="139" mass="15513">MVTLEVAIHACDLFCVCLCPLKNQPLLSTRVSTGTQILEMRFLRTIAGKVVSTNQLTASCVHGQRSKCWQGGFNQSTHSQLCSWSKKQLLSHLHQKILVLSNPLACCFAVRSDRGFMLGVLLNRIQRLRDMTFVSTGHP</sequence>
<gene>
    <name evidence="1" type="ORF">OIU74_003884</name>
</gene>
<evidence type="ECO:0000313" key="1">
    <source>
        <dbReference type="EMBL" id="KAJ6739010.1"/>
    </source>
</evidence>
<accession>A0A9Q0UZ05</accession>
<protein>
    <submittedName>
        <fullName evidence="1">Uncharacterized protein</fullName>
    </submittedName>
</protein>
<dbReference type="EMBL" id="JAPFFM010000010">
    <property type="protein sequence ID" value="KAJ6739010.1"/>
    <property type="molecule type" value="Genomic_DNA"/>
</dbReference>